<feature type="transmembrane region" description="Helical" evidence="5">
    <location>
        <begin position="300"/>
        <end position="318"/>
    </location>
</feature>
<protein>
    <submittedName>
        <fullName evidence="7">Aerotolerance protein BatA</fullName>
    </submittedName>
</protein>
<name>A0A3B1BZA5_9ZZZZ</name>
<proteinExistence type="predicted"/>
<feature type="domain" description="VWFA" evidence="6">
    <location>
        <begin position="88"/>
        <end position="281"/>
    </location>
</feature>
<evidence type="ECO:0000256" key="3">
    <source>
        <dbReference type="ARBA" id="ARBA00022989"/>
    </source>
</evidence>
<dbReference type="InterPro" id="IPR036465">
    <property type="entry name" value="vWFA_dom_sf"/>
</dbReference>
<feature type="transmembrane region" description="Helical" evidence="5">
    <location>
        <begin position="6"/>
        <end position="23"/>
    </location>
</feature>
<dbReference type="AlphaFoldDB" id="A0A3B1BZA5"/>
<dbReference type="SMART" id="SM00327">
    <property type="entry name" value="VWA"/>
    <property type="match status" value="1"/>
</dbReference>
<dbReference type="PROSITE" id="PS50234">
    <property type="entry name" value="VWFA"/>
    <property type="match status" value="1"/>
</dbReference>
<keyword evidence="1" id="KW-1003">Cell membrane</keyword>
<dbReference type="Pfam" id="PF07584">
    <property type="entry name" value="BatA"/>
    <property type="match status" value="1"/>
</dbReference>
<dbReference type="Pfam" id="PF00092">
    <property type="entry name" value="VWA"/>
    <property type="match status" value="1"/>
</dbReference>
<keyword evidence="2 5" id="KW-0812">Transmembrane</keyword>
<evidence type="ECO:0000256" key="4">
    <source>
        <dbReference type="ARBA" id="ARBA00023136"/>
    </source>
</evidence>
<reference evidence="7" key="1">
    <citation type="submission" date="2018-06" db="EMBL/GenBank/DDBJ databases">
        <authorList>
            <person name="Zhirakovskaya E."/>
        </authorList>
    </citation>
    <scope>NUCLEOTIDE SEQUENCE</scope>
</reference>
<evidence type="ECO:0000259" key="6">
    <source>
        <dbReference type="PROSITE" id="PS50234"/>
    </source>
</evidence>
<evidence type="ECO:0000256" key="1">
    <source>
        <dbReference type="ARBA" id="ARBA00022475"/>
    </source>
</evidence>
<dbReference type="PANTHER" id="PTHR22550">
    <property type="entry name" value="SPORE GERMINATION PROTEIN"/>
    <property type="match status" value="1"/>
</dbReference>
<evidence type="ECO:0000313" key="7">
    <source>
        <dbReference type="EMBL" id="VAX16040.1"/>
    </source>
</evidence>
<sequence length="327" mass="36959">MRFADPWFLLLLLFLPIWLVRYLKARRRSCATFSSTWLIRRLSSYRRPAFIDHAPFVLRFTAIVLIVLALARPQTGYREENITSRGIDIMLTLDLSSSMTATDLKPTRLVAAKRVIGKFIDNRKNDRIGLVVFAAQGYTQCPLTLDYPILKNFLGTADIGVIEDGTAIGMALATAANRLNDSEAKSRIVVLLTDGVNNRGAIDPVTAAEMAKAIGVKVYTIGVGREGVFYQTVKRPDGTERQVRARTEIDEKLLKQVAQVTGGQYFRAQDEQTLSRIYEEIDRLEKTDVKIKVYVRHTDWFMWLLIPALLIVLGELLLPVTRFRALP</sequence>
<keyword evidence="3 5" id="KW-1133">Transmembrane helix</keyword>
<evidence type="ECO:0000256" key="5">
    <source>
        <dbReference type="SAM" id="Phobius"/>
    </source>
</evidence>
<evidence type="ECO:0000256" key="2">
    <source>
        <dbReference type="ARBA" id="ARBA00022692"/>
    </source>
</evidence>
<dbReference type="CDD" id="cd01467">
    <property type="entry name" value="vWA_BatA_type"/>
    <property type="match status" value="1"/>
</dbReference>
<accession>A0A3B1BZA5</accession>
<dbReference type="Gene3D" id="3.40.50.410">
    <property type="entry name" value="von Willebrand factor, type A domain"/>
    <property type="match status" value="1"/>
</dbReference>
<dbReference type="PANTHER" id="PTHR22550:SF5">
    <property type="entry name" value="LEUCINE ZIPPER PROTEIN 4"/>
    <property type="match status" value="1"/>
</dbReference>
<keyword evidence="4 5" id="KW-0472">Membrane</keyword>
<organism evidence="7">
    <name type="scientific">hydrothermal vent metagenome</name>
    <dbReference type="NCBI Taxonomy" id="652676"/>
    <lineage>
        <taxon>unclassified sequences</taxon>
        <taxon>metagenomes</taxon>
        <taxon>ecological metagenomes</taxon>
    </lineage>
</organism>
<gene>
    <name evidence="7" type="ORF">MNBD_NITROSPINAE01-1360</name>
</gene>
<dbReference type="SUPFAM" id="SSF53300">
    <property type="entry name" value="vWA-like"/>
    <property type="match status" value="1"/>
</dbReference>
<dbReference type="EMBL" id="UOGC01000021">
    <property type="protein sequence ID" value="VAX16040.1"/>
    <property type="molecule type" value="Genomic_DNA"/>
</dbReference>
<dbReference type="InterPro" id="IPR050768">
    <property type="entry name" value="UPF0353/GerABKA_families"/>
</dbReference>
<dbReference type="InterPro" id="IPR033881">
    <property type="entry name" value="vWA_BatA_type"/>
</dbReference>
<dbReference type="InterPro" id="IPR024163">
    <property type="entry name" value="Aerotolerance_reg_N"/>
</dbReference>
<dbReference type="InterPro" id="IPR002035">
    <property type="entry name" value="VWF_A"/>
</dbReference>